<gene>
    <name evidence="3" type="ORF">AWH56_018200</name>
    <name evidence="2" type="ORF">AWH56_20430</name>
</gene>
<reference evidence="3 4" key="3">
    <citation type="journal article" date="2019" name="Int. J. Syst. Evol. Microbiol.">
        <title>Anaerobacillus isosaccharinicus sp. nov., an alkaliphilic bacterium which degrades isosaccharinic acid.</title>
        <authorList>
            <person name="Bassil N.M."/>
            <person name="Lloyd J.R."/>
        </authorList>
    </citation>
    <scope>NUCLEOTIDE SEQUENCE [LARGE SCALE GENOMIC DNA]</scope>
    <source>
        <strain evidence="3 4">NB2006</strain>
    </source>
</reference>
<keyword evidence="1" id="KW-0472">Membrane</keyword>
<dbReference type="AlphaFoldDB" id="A0A1S2L554"/>
<proteinExistence type="predicted"/>
<feature type="transmembrane region" description="Helical" evidence="1">
    <location>
        <begin position="82"/>
        <end position="108"/>
    </location>
</feature>
<dbReference type="EMBL" id="LQXD01000171">
    <property type="protein sequence ID" value="OIJ07501.1"/>
    <property type="molecule type" value="Genomic_DNA"/>
</dbReference>
<keyword evidence="4" id="KW-1185">Reference proteome</keyword>
<evidence type="ECO:0000313" key="3">
    <source>
        <dbReference type="EMBL" id="QOY34642.1"/>
    </source>
</evidence>
<protein>
    <submittedName>
        <fullName evidence="2">Uncharacterized protein</fullName>
    </submittedName>
</protein>
<name>A0A1S2L554_9BACI</name>
<feature type="transmembrane region" description="Helical" evidence="1">
    <location>
        <begin position="257"/>
        <end position="277"/>
    </location>
</feature>
<keyword evidence="1" id="KW-0812">Transmembrane</keyword>
<keyword evidence="1" id="KW-1133">Transmembrane helix</keyword>
<sequence length="286" mass="33198">MIYNKSNSIRIFCDRVCMKIKEPKETLNDIHEELSSNMEDEVQQLIENGLDEKQAIIKTIQKHGSPQHVVDELSLIYKTRRFILPVFGITAISLLIISVFLISIFYYWNYSLHSQQIHKFSGFLMGLHAESNHDEINEAVKEFVSVHFVDDSFYNDAIWLGVRSIEDQQEYTFVYPPSAGLNIAKYPRTEGIFTQTFFSGVSVNLPNTNIIVDGDIAQVLIKHNVIYIGFFMFLLYWVTFSIWALNNIKYINGKNTMTSTALIVLFNFIGFIIYYKYCPQSRKLSY</sequence>
<dbReference type="EMBL" id="CP063356">
    <property type="protein sequence ID" value="QOY34642.1"/>
    <property type="molecule type" value="Genomic_DNA"/>
</dbReference>
<reference evidence="2 4" key="1">
    <citation type="submission" date="2016-10" db="EMBL/GenBank/DDBJ databases">
        <title>Draft genome sequences of four alkaliphilic bacteria belonging to the Anaerobacillus genus.</title>
        <authorList>
            <person name="Bassil N.M."/>
            <person name="Lloyd J.R."/>
        </authorList>
    </citation>
    <scope>NUCLEOTIDE SEQUENCE [LARGE SCALE GENOMIC DNA]</scope>
    <source>
        <strain evidence="2 4">NB2006</strain>
    </source>
</reference>
<dbReference type="Proteomes" id="UP000180175">
    <property type="component" value="Chromosome"/>
</dbReference>
<accession>A0A1S2L554</accession>
<dbReference type="RefSeq" id="WP_071318811.1">
    <property type="nucleotide sequence ID" value="NZ_CP063356.2"/>
</dbReference>
<dbReference type="KEGG" id="aia:AWH56_018200"/>
<reference evidence="3 4" key="2">
    <citation type="journal article" date="2017" name="Genome Announc.">
        <title>Draft Genome Sequences of Four Alkaliphilic Bacteria Belonging to the Anaerobacillus Genus.</title>
        <authorList>
            <person name="Bassil N.M."/>
            <person name="Lloyd J.R."/>
        </authorList>
    </citation>
    <scope>NUCLEOTIDE SEQUENCE [LARGE SCALE GENOMIC DNA]</scope>
    <source>
        <strain evidence="3 4">NB2006</strain>
    </source>
</reference>
<organism evidence="2 4">
    <name type="scientific">Anaerobacillus isosaccharinicus</name>
    <dbReference type="NCBI Taxonomy" id="1532552"/>
    <lineage>
        <taxon>Bacteria</taxon>
        <taxon>Bacillati</taxon>
        <taxon>Bacillota</taxon>
        <taxon>Bacilli</taxon>
        <taxon>Bacillales</taxon>
        <taxon>Bacillaceae</taxon>
        <taxon>Anaerobacillus</taxon>
    </lineage>
</organism>
<evidence type="ECO:0000313" key="2">
    <source>
        <dbReference type="EMBL" id="OIJ07501.1"/>
    </source>
</evidence>
<evidence type="ECO:0000256" key="1">
    <source>
        <dbReference type="SAM" id="Phobius"/>
    </source>
</evidence>
<feature type="transmembrane region" description="Helical" evidence="1">
    <location>
        <begin position="225"/>
        <end position="245"/>
    </location>
</feature>
<evidence type="ECO:0000313" key="4">
    <source>
        <dbReference type="Proteomes" id="UP000180175"/>
    </source>
</evidence>
<reference evidence="3" key="4">
    <citation type="submission" date="2020-10" db="EMBL/GenBank/DDBJ databases">
        <authorList>
            <person name="Bassil N.M."/>
            <person name="Lloyd J.R."/>
        </authorList>
    </citation>
    <scope>NUCLEOTIDE SEQUENCE</scope>
    <source>
        <strain evidence="3">NB2006</strain>
    </source>
</reference>